<reference evidence="4 5" key="1">
    <citation type="submission" date="2021-06" db="EMBL/GenBank/DDBJ databases">
        <title>Nitratireductor porphyridii sp. nov., isolated from a small marine red alga, Porphyridium purpureum in South Korea.</title>
        <authorList>
            <person name="Kim K.H."/>
            <person name="Kristyanto S."/>
            <person name="Jeon C.O."/>
        </authorList>
    </citation>
    <scope>NUCLEOTIDE SEQUENCE [LARGE SCALE GENOMIC DNA]</scope>
    <source>
        <strain evidence="4 5">R6</strain>
    </source>
</reference>
<dbReference type="PANTHER" id="PTHR46401">
    <property type="entry name" value="GLYCOSYLTRANSFERASE WBBK-RELATED"/>
    <property type="match status" value="1"/>
</dbReference>
<keyword evidence="5" id="KW-1185">Reference proteome</keyword>
<evidence type="ECO:0000259" key="3">
    <source>
        <dbReference type="Pfam" id="PF13439"/>
    </source>
</evidence>
<dbReference type="RefSeq" id="WP_223004953.1">
    <property type="nucleotide sequence ID" value="NZ_JAHSQO010000003.1"/>
</dbReference>
<evidence type="ECO:0000313" key="5">
    <source>
        <dbReference type="Proteomes" id="UP000777661"/>
    </source>
</evidence>
<name>A0ABS7RB47_9HYPH</name>
<evidence type="ECO:0000259" key="2">
    <source>
        <dbReference type="Pfam" id="PF00534"/>
    </source>
</evidence>
<dbReference type="Gene3D" id="3.40.50.2000">
    <property type="entry name" value="Glycogen Phosphorylase B"/>
    <property type="match status" value="2"/>
</dbReference>
<comment type="caution">
    <text evidence="4">The sequence shown here is derived from an EMBL/GenBank/DDBJ whole genome shotgun (WGS) entry which is preliminary data.</text>
</comment>
<accession>A0ABS7RB47</accession>
<dbReference type="Pfam" id="PF00534">
    <property type="entry name" value="Glycos_transf_1"/>
    <property type="match status" value="1"/>
</dbReference>
<dbReference type="Proteomes" id="UP000777661">
    <property type="component" value="Unassembled WGS sequence"/>
</dbReference>
<evidence type="ECO:0000313" key="4">
    <source>
        <dbReference type="EMBL" id="MBY8916718.1"/>
    </source>
</evidence>
<evidence type="ECO:0000256" key="1">
    <source>
        <dbReference type="ARBA" id="ARBA00022679"/>
    </source>
</evidence>
<protein>
    <submittedName>
        <fullName evidence="4">Glycosyltransferase family 4 protein</fullName>
    </submittedName>
</protein>
<dbReference type="EMBL" id="JAHSQO010000003">
    <property type="protein sequence ID" value="MBY8916718.1"/>
    <property type="molecule type" value="Genomic_DNA"/>
</dbReference>
<feature type="domain" description="Glycosyl transferase family 1" evidence="2">
    <location>
        <begin position="186"/>
        <end position="340"/>
    </location>
</feature>
<dbReference type="InterPro" id="IPR028098">
    <property type="entry name" value="Glyco_trans_4-like_N"/>
</dbReference>
<sequence>MRIAHLTSAHPRFDARIFLKECGSFAKRGHDVVLIVADGQGPACVGGVEIVDVGSASSRLRRMTGAARRVVSRAADLNCDVYHLHDPELLPYASQLKRIGKVIYDAHEDLPSQILSKPYLNHRMRIPVAALAAKLQYHFCRRLDGVVSATPHIRDTFLKQNIESIDVNNFPILDEFGSVDNSVTQREAQISYIGSISLTRGFREIVNASQLVKSNITINIAGPIGDESLRREIHSGGRIKVHGFLEREDVRELLSHSTAGLVTLHPTPSYLHALPVKMFEYMAAGIPVIASDFPLWRHIVNQNDCGICVDPHSPEEIARAMNYFIEHPEEARRMGANGRQAVETIYNWKTEEDKLMNYYESITSKAIKSNKVN</sequence>
<dbReference type="CDD" id="cd03794">
    <property type="entry name" value="GT4_WbuB-like"/>
    <property type="match status" value="1"/>
</dbReference>
<feature type="domain" description="Glycosyltransferase subfamily 4-like N-terminal" evidence="3">
    <location>
        <begin position="24"/>
        <end position="163"/>
    </location>
</feature>
<dbReference type="SUPFAM" id="SSF53756">
    <property type="entry name" value="UDP-Glycosyltransferase/glycogen phosphorylase"/>
    <property type="match status" value="1"/>
</dbReference>
<dbReference type="PANTHER" id="PTHR46401:SF2">
    <property type="entry name" value="GLYCOSYLTRANSFERASE WBBK-RELATED"/>
    <property type="match status" value="1"/>
</dbReference>
<dbReference type="Pfam" id="PF13439">
    <property type="entry name" value="Glyco_transf_4"/>
    <property type="match status" value="1"/>
</dbReference>
<keyword evidence="1" id="KW-0808">Transferase</keyword>
<proteinExistence type="predicted"/>
<gene>
    <name evidence="4" type="ORF">KVG22_08975</name>
</gene>
<dbReference type="InterPro" id="IPR001296">
    <property type="entry name" value="Glyco_trans_1"/>
</dbReference>
<organism evidence="4 5">
    <name type="scientific">Nitratireductor rhodophyticola</name>
    <dbReference type="NCBI Taxonomy" id="2854036"/>
    <lineage>
        <taxon>Bacteria</taxon>
        <taxon>Pseudomonadati</taxon>
        <taxon>Pseudomonadota</taxon>
        <taxon>Alphaproteobacteria</taxon>
        <taxon>Hyphomicrobiales</taxon>
        <taxon>Phyllobacteriaceae</taxon>
        <taxon>Nitratireductor</taxon>
    </lineage>
</organism>